<keyword evidence="1" id="KW-0175">Coiled coil</keyword>
<evidence type="ECO:0000313" key="3">
    <source>
        <dbReference type="EMBL" id="KAK7449771.1"/>
    </source>
</evidence>
<dbReference type="Proteomes" id="UP001498398">
    <property type="component" value="Unassembled WGS sequence"/>
</dbReference>
<organism evidence="3 4">
    <name type="scientific">Marasmiellus scandens</name>
    <dbReference type="NCBI Taxonomy" id="2682957"/>
    <lineage>
        <taxon>Eukaryota</taxon>
        <taxon>Fungi</taxon>
        <taxon>Dikarya</taxon>
        <taxon>Basidiomycota</taxon>
        <taxon>Agaricomycotina</taxon>
        <taxon>Agaricomycetes</taxon>
        <taxon>Agaricomycetidae</taxon>
        <taxon>Agaricales</taxon>
        <taxon>Marasmiineae</taxon>
        <taxon>Omphalotaceae</taxon>
        <taxon>Marasmiellus</taxon>
    </lineage>
</organism>
<accession>A0ABR1J9D4</accession>
<dbReference type="InterPro" id="IPR001810">
    <property type="entry name" value="F-box_dom"/>
</dbReference>
<dbReference type="Gene3D" id="3.80.10.10">
    <property type="entry name" value="Ribonuclease Inhibitor"/>
    <property type="match status" value="1"/>
</dbReference>
<keyword evidence="4" id="KW-1185">Reference proteome</keyword>
<comment type="caution">
    <text evidence="3">The sequence shown here is derived from an EMBL/GenBank/DDBJ whole genome shotgun (WGS) entry which is preliminary data.</text>
</comment>
<dbReference type="InterPro" id="IPR032675">
    <property type="entry name" value="LRR_dom_sf"/>
</dbReference>
<dbReference type="Gene3D" id="1.20.1280.50">
    <property type="match status" value="1"/>
</dbReference>
<evidence type="ECO:0000259" key="2">
    <source>
        <dbReference type="Pfam" id="PF12937"/>
    </source>
</evidence>
<dbReference type="SUPFAM" id="SSF52047">
    <property type="entry name" value="RNI-like"/>
    <property type="match status" value="1"/>
</dbReference>
<proteinExistence type="predicted"/>
<dbReference type="EMBL" id="JBANRG010000035">
    <property type="protein sequence ID" value="KAK7449771.1"/>
    <property type="molecule type" value="Genomic_DNA"/>
</dbReference>
<evidence type="ECO:0000313" key="4">
    <source>
        <dbReference type="Proteomes" id="UP001498398"/>
    </source>
</evidence>
<dbReference type="Pfam" id="PF12937">
    <property type="entry name" value="F-box-like"/>
    <property type="match status" value="1"/>
</dbReference>
<feature type="coiled-coil region" evidence="1">
    <location>
        <begin position="42"/>
        <end position="69"/>
    </location>
</feature>
<protein>
    <recommendedName>
        <fullName evidence="2">F-box domain-containing protein</fullName>
    </recommendedName>
</protein>
<gene>
    <name evidence="3" type="ORF">VKT23_013246</name>
</gene>
<name>A0ABR1J9D4_9AGAR</name>
<evidence type="ECO:0000256" key="1">
    <source>
        <dbReference type="SAM" id="Coils"/>
    </source>
</evidence>
<sequence length="614" mass="69019">MKSQCFQSTFFMMEGPASPFRALLDTNYCASPADVEEIDTFLAQPESQLHALDSEIEQLRNQLRDHLCRRNGLSSYISSHRALMAPIRRLPPEVLSEIFIQCLPTDYNPTRSLTEAPLLLTRVCQSWREICFSTPRLWSALHIYIPHVHAARFCNTLASRTKGVQSWLSHSGDTPLSLSLSAAADVTVTASAGREAKPEMVAYRNFVDSLTQFNLRWAHLELRVTTPILDAFSKARPNDFSTLDTLKLDCSLWTTPLIGRRQLEGHRLDNLLQAPNLSTLELHSHFLSPLTLPIPWHRLVVVSLNHVSDVSPTPQETLDLLSQTTVLRSCSLTIRIAAPQESVSERDALDLPHLETLCLLFILEGRDYQGSSVSGDVIDSMFSYISASKLKKLSLHVSASAALSIMPRAPFMPLLKSSCQPCKIEDLDILLPISTDAILASLGLMPSLKRLSISECPWIISQPVQDADLDFIVNDAFMRELTPSFERPVPLAPGLELLNINNCQPVSERTLVEFIKAKAPSKLNVTDNQMLKTKPLRSISVRYNREMKDDIMNEVVDLQSDDFHIYVTFHPKPYYRLDSPWAGLESTVMPWMQTDGRDGVSWSYDSMWWGGSSQ</sequence>
<feature type="domain" description="F-box" evidence="2">
    <location>
        <begin position="87"/>
        <end position="142"/>
    </location>
</feature>
<reference evidence="3 4" key="1">
    <citation type="submission" date="2024-01" db="EMBL/GenBank/DDBJ databases">
        <title>A draft genome for the cacao thread blight pathogen Marasmiellus scandens.</title>
        <authorList>
            <person name="Baruah I.K."/>
            <person name="Leung J."/>
            <person name="Bukari Y."/>
            <person name="Amoako-Attah I."/>
            <person name="Meinhardt L.W."/>
            <person name="Bailey B.A."/>
            <person name="Cohen S.P."/>
        </authorList>
    </citation>
    <scope>NUCLEOTIDE SEQUENCE [LARGE SCALE GENOMIC DNA]</scope>
    <source>
        <strain evidence="3 4">GH-19</strain>
    </source>
</reference>